<evidence type="ECO:0000259" key="2">
    <source>
        <dbReference type="PROSITE" id="PS50835"/>
    </source>
</evidence>
<keyword evidence="1" id="KW-0472">Membrane</keyword>
<dbReference type="Gene3D" id="2.60.40.10">
    <property type="entry name" value="Immunoglobulins"/>
    <property type="match status" value="2"/>
</dbReference>
<dbReference type="EMBL" id="JACTAM010000022">
    <property type="protein sequence ID" value="KAI2650667.1"/>
    <property type="molecule type" value="Genomic_DNA"/>
</dbReference>
<evidence type="ECO:0000313" key="4">
    <source>
        <dbReference type="Proteomes" id="UP000830375"/>
    </source>
</evidence>
<evidence type="ECO:0000256" key="1">
    <source>
        <dbReference type="SAM" id="Phobius"/>
    </source>
</evidence>
<dbReference type="InterPro" id="IPR007110">
    <property type="entry name" value="Ig-like_dom"/>
</dbReference>
<feature type="transmembrane region" description="Helical" evidence="1">
    <location>
        <begin position="227"/>
        <end position="249"/>
    </location>
</feature>
<dbReference type="Pfam" id="PF07686">
    <property type="entry name" value="V-set"/>
    <property type="match status" value="1"/>
</dbReference>
<keyword evidence="4" id="KW-1185">Reference proteome</keyword>
<protein>
    <submittedName>
        <fullName evidence="3">Transposable element Tc1 transposase</fullName>
    </submittedName>
</protein>
<dbReference type="Proteomes" id="UP000830375">
    <property type="component" value="Unassembled WGS sequence"/>
</dbReference>
<feature type="domain" description="Ig-like" evidence="2">
    <location>
        <begin position="95"/>
        <end position="206"/>
    </location>
</feature>
<dbReference type="PANTHER" id="PTHR21063:SF4">
    <property type="entry name" value="CD48 ANTIGEN-RELATED"/>
    <property type="match status" value="1"/>
</dbReference>
<accession>A0ABQ8LL45</accession>
<dbReference type="InterPro" id="IPR036179">
    <property type="entry name" value="Ig-like_dom_sf"/>
</dbReference>
<reference evidence="3 4" key="1">
    <citation type="submission" date="2022-01" db="EMBL/GenBank/DDBJ databases">
        <title>A high-quality chromosome-level genome assembly of rohu carp, Labeo rohita.</title>
        <authorList>
            <person name="Arick M.A. II"/>
            <person name="Hsu C.-Y."/>
            <person name="Magbanua Z."/>
            <person name="Pechanova O."/>
            <person name="Grover C."/>
            <person name="Miller E."/>
            <person name="Thrash A."/>
            <person name="Ezzel L."/>
            <person name="Alam S."/>
            <person name="Benzie J."/>
            <person name="Hamilton M."/>
            <person name="Karsi A."/>
            <person name="Lawrence M.L."/>
            <person name="Peterson D.G."/>
        </authorList>
    </citation>
    <scope>NUCLEOTIDE SEQUENCE [LARGE SCALE GENOMIC DNA]</scope>
    <source>
        <strain evidence="4">BAU-BD-2019</strain>
        <tissue evidence="3">Blood</tissue>
    </source>
</reference>
<dbReference type="InterPro" id="IPR013783">
    <property type="entry name" value="Ig-like_fold"/>
</dbReference>
<sequence length="322" mass="35706">MEGDSVTLNPDLTEIQKIIQMQWRFGDPVIAKIDGNKILYPNYTDIFRGRLQLTQTGSLTIKNMRTKHTGIYKLSIDLSTGRLQKTFSVTVYETPSVIDAGEAEVKIMSMEEGKSVILQTDVTELSGDELIVWRFGDEGKLIAKADIEIKNSTLYGTTDERFKDRLQLNHQTGSLTITNTRTTDSGLYKLQISSSSSKQTLYKKFTLIVTVRVFTEPGLSSGAKAGIVFAVLLVAAAATAAVVAMIYYCRKIAEMPVCLEQKKDKTYKQKNTISIVKHGGGSVLLWGCFTVAGSGKHDRMKDILDSLKYQAILARIVMLLVQ</sequence>
<dbReference type="PANTHER" id="PTHR21063">
    <property type="entry name" value="LFA-3"/>
    <property type="match status" value="1"/>
</dbReference>
<keyword evidence="1" id="KW-0812">Transmembrane</keyword>
<dbReference type="InterPro" id="IPR036397">
    <property type="entry name" value="RNaseH_sf"/>
</dbReference>
<dbReference type="InterPro" id="IPR003599">
    <property type="entry name" value="Ig_sub"/>
</dbReference>
<keyword evidence="1" id="KW-1133">Transmembrane helix</keyword>
<evidence type="ECO:0000313" key="3">
    <source>
        <dbReference type="EMBL" id="KAI2650667.1"/>
    </source>
</evidence>
<comment type="caution">
    <text evidence="3">The sequence shown here is derived from an EMBL/GenBank/DDBJ whole genome shotgun (WGS) entry which is preliminary data.</text>
</comment>
<organism evidence="3 4">
    <name type="scientific">Labeo rohita</name>
    <name type="common">Indian major carp</name>
    <name type="synonym">Cyprinus rohita</name>
    <dbReference type="NCBI Taxonomy" id="84645"/>
    <lineage>
        <taxon>Eukaryota</taxon>
        <taxon>Metazoa</taxon>
        <taxon>Chordata</taxon>
        <taxon>Craniata</taxon>
        <taxon>Vertebrata</taxon>
        <taxon>Euteleostomi</taxon>
        <taxon>Actinopterygii</taxon>
        <taxon>Neopterygii</taxon>
        <taxon>Teleostei</taxon>
        <taxon>Ostariophysi</taxon>
        <taxon>Cypriniformes</taxon>
        <taxon>Cyprinidae</taxon>
        <taxon>Labeoninae</taxon>
        <taxon>Labeonini</taxon>
        <taxon>Labeo</taxon>
    </lineage>
</organism>
<proteinExistence type="predicted"/>
<dbReference type="Gene3D" id="3.30.420.10">
    <property type="entry name" value="Ribonuclease H-like superfamily/Ribonuclease H"/>
    <property type="match status" value="1"/>
</dbReference>
<dbReference type="SMART" id="SM00409">
    <property type="entry name" value="IG"/>
    <property type="match status" value="2"/>
</dbReference>
<name>A0ABQ8LL45_LABRO</name>
<dbReference type="PROSITE" id="PS50835">
    <property type="entry name" value="IG_LIKE"/>
    <property type="match status" value="1"/>
</dbReference>
<dbReference type="InterPro" id="IPR013106">
    <property type="entry name" value="Ig_V-set"/>
</dbReference>
<dbReference type="SUPFAM" id="SSF48726">
    <property type="entry name" value="Immunoglobulin"/>
    <property type="match status" value="2"/>
</dbReference>
<gene>
    <name evidence="3" type="ORF">H4Q32_000705</name>
</gene>